<organism evidence="3 4">
    <name type="scientific">Clavibacter nebraskensis</name>
    <dbReference type="NCBI Taxonomy" id="31963"/>
    <lineage>
        <taxon>Bacteria</taxon>
        <taxon>Bacillati</taxon>
        <taxon>Actinomycetota</taxon>
        <taxon>Actinomycetes</taxon>
        <taxon>Micrococcales</taxon>
        <taxon>Microbacteriaceae</taxon>
        <taxon>Clavibacter</taxon>
    </lineage>
</organism>
<evidence type="ECO:0000259" key="2">
    <source>
        <dbReference type="Pfam" id="PF07510"/>
    </source>
</evidence>
<dbReference type="InterPro" id="IPR004919">
    <property type="entry name" value="GmrSD_N"/>
</dbReference>
<dbReference type="PANTHER" id="PTHR35149">
    <property type="entry name" value="SLL5132 PROTEIN"/>
    <property type="match status" value="1"/>
</dbReference>
<comment type="caution">
    <text evidence="3">The sequence shown here is derived from an EMBL/GenBank/DDBJ whole genome shotgun (WGS) entry which is preliminary data.</text>
</comment>
<dbReference type="EMBL" id="QWED01000013">
    <property type="protein sequence ID" value="RIJ18699.1"/>
    <property type="molecule type" value="Genomic_DNA"/>
</dbReference>
<evidence type="ECO:0000313" key="4">
    <source>
        <dbReference type="Proteomes" id="UP000265361"/>
    </source>
</evidence>
<reference evidence="3 4" key="1">
    <citation type="submission" date="2018-08" db="EMBL/GenBank/DDBJ databases">
        <title>Genome Sequence of Clavibacter michiganensis Subspecies type strains, and the Atypical Peach-Colored Strains Isolated from Tomato.</title>
        <authorList>
            <person name="Osdaghi E."/>
            <person name="Portier P."/>
            <person name="Briand M."/>
            <person name="Jacques M.-A."/>
        </authorList>
    </citation>
    <scope>NUCLEOTIDE SEQUENCE [LARGE SCALE GENOMIC DNA]</scope>
    <source>
        <strain evidence="3 4">CFBP 7577</strain>
    </source>
</reference>
<feature type="domain" description="GmrSD restriction endonucleases N-terminal" evidence="1">
    <location>
        <begin position="13"/>
        <end position="224"/>
    </location>
</feature>
<dbReference type="PANTHER" id="PTHR35149:SF2">
    <property type="entry name" value="DUF262 DOMAIN-CONTAINING PROTEIN"/>
    <property type="match status" value="1"/>
</dbReference>
<feature type="domain" description="GmrSD restriction endonucleases C-terminal" evidence="2">
    <location>
        <begin position="406"/>
        <end position="544"/>
    </location>
</feature>
<name>A0A399QMJ6_9MICO</name>
<dbReference type="Pfam" id="PF03235">
    <property type="entry name" value="GmrSD_N"/>
    <property type="match status" value="1"/>
</dbReference>
<evidence type="ECO:0000259" key="1">
    <source>
        <dbReference type="Pfam" id="PF03235"/>
    </source>
</evidence>
<dbReference type="AlphaFoldDB" id="A0A399QMJ6"/>
<dbReference type="Proteomes" id="UP000265361">
    <property type="component" value="Unassembled WGS sequence"/>
</dbReference>
<dbReference type="Pfam" id="PF07510">
    <property type="entry name" value="GmrSD_C"/>
    <property type="match status" value="1"/>
</dbReference>
<evidence type="ECO:0000313" key="3">
    <source>
        <dbReference type="EMBL" id="RIJ18699.1"/>
    </source>
</evidence>
<accession>A0A399QMJ6</accession>
<sequence>MAIPAAFGHDNIGHLLSDKLLTVPRFQRGYSWVEQNVLEFWSDINRARQAGSTYFMGTVVLAVDLEHADRMLIVDGQQRLTTTAILLIAIRDRLNEFELGEQWRSVQREYLADYVLSQESHKPKLVLSPADSGAFEDLLDIDKTVCAPGPVFDAYTLLRERIEALAPDKSDYAELLQIVEYLATSVQVLTATATDLSEAFVIFETLNDRGADLTTADLLKNFLFSQAGSAKIRAVEEAWVRISGAFSKSTDFVRFIRFEHVSRKGQVTMRGLYKAIQGDIPVRTGGVMAYLDGLERALSIYTALKEPDDAFWSANSVGVKDSLLAFRRLGLESNSPLLLAAFAHWNTTDATRLVNVVANWSVRAWAAGNLGGGTAEKAFSEAAVAIADGSATAIDELRPFMKGVVPDDSGFRAAFLELGELNTTTAKYLLGQLERQSRQDRGANTDALPDWASRTVTVEHIIAKSSKESDFDSADEYQAFEVARDRIQNLTPLEKSLNAEAKDGKFETKSPLYLRSEFELTKLVGESPSWSSVEGDARNEALADIAIRAWPY</sequence>
<proteinExistence type="predicted"/>
<dbReference type="InterPro" id="IPR011089">
    <property type="entry name" value="GmrSD_C"/>
</dbReference>
<gene>
    <name evidence="3" type="ORF">DZF97_01260</name>
</gene>
<protein>
    <submittedName>
        <fullName evidence="3">DUF262 domain-containing protein</fullName>
    </submittedName>
</protein>